<gene>
    <name evidence="1" type="ORF">Vbra_9535</name>
</gene>
<dbReference type="VEuPathDB" id="CryptoDB:Vbra_9535"/>
<dbReference type="Proteomes" id="UP000041254">
    <property type="component" value="Unassembled WGS sequence"/>
</dbReference>
<dbReference type="EMBL" id="CDMY01000528">
    <property type="protein sequence ID" value="CEM20442.1"/>
    <property type="molecule type" value="Genomic_DNA"/>
</dbReference>
<evidence type="ECO:0008006" key="3">
    <source>
        <dbReference type="Google" id="ProtNLM"/>
    </source>
</evidence>
<evidence type="ECO:0000313" key="2">
    <source>
        <dbReference type="Proteomes" id="UP000041254"/>
    </source>
</evidence>
<name>A0A0G4FYB7_VITBC</name>
<proteinExistence type="predicted"/>
<protein>
    <recommendedName>
        <fullName evidence="3">BTB domain-containing protein</fullName>
    </recommendedName>
</protein>
<evidence type="ECO:0000313" key="1">
    <source>
        <dbReference type="EMBL" id="CEM20442.1"/>
    </source>
</evidence>
<organism evidence="1 2">
    <name type="scientific">Vitrella brassicaformis (strain CCMP3155)</name>
    <dbReference type="NCBI Taxonomy" id="1169540"/>
    <lineage>
        <taxon>Eukaryota</taxon>
        <taxon>Sar</taxon>
        <taxon>Alveolata</taxon>
        <taxon>Colpodellida</taxon>
        <taxon>Vitrellaceae</taxon>
        <taxon>Vitrella</taxon>
    </lineage>
</organism>
<sequence length="94" mass="10497">MMAQPGAASDCEEGVVKVVVGRDGKQQTFFSLKSDLVKYPFFSCLLDGEGHRREKEQQTVTLPEVDPLTYCHLMQLFALAQVDDSKPCRDPCLC</sequence>
<reference evidence="1 2" key="1">
    <citation type="submission" date="2014-11" db="EMBL/GenBank/DDBJ databases">
        <authorList>
            <person name="Zhu J."/>
            <person name="Qi W."/>
            <person name="Song R."/>
        </authorList>
    </citation>
    <scope>NUCLEOTIDE SEQUENCE [LARGE SCALE GENOMIC DNA]</scope>
</reference>
<dbReference type="AlphaFoldDB" id="A0A0G4FYB7"/>
<dbReference type="InParanoid" id="A0A0G4FYB7"/>
<accession>A0A0G4FYB7</accession>
<keyword evidence="2" id="KW-1185">Reference proteome</keyword>